<feature type="region of interest" description="Disordered" evidence="1">
    <location>
        <begin position="28"/>
        <end position="83"/>
    </location>
</feature>
<dbReference type="EMBL" id="OW240914">
    <property type="protein sequence ID" value="CAH2277675.1"/>
    <property type="molecule type" value="Genomic_DNA"/>
</dbReference>
<dbReference type="Proteomes" id="UP001295444">
    <property type="component" value="Chromosome 03"/>
</dbReference>
<name>A0AAD1RTS8_PELCU</name>
<proteinExistence type="predicted"/>
<protein>
    <submittedName>
        <fullName evidence="2">Uncharacterized protein</fullName>
    </submittedName>
</protein>
<evidence type="ECO:0000313" key="2">
    <source>
        <dbReference type="EMBL" id="CAH2277675.1"/>
    </source>
</evidence>
<evidence type="ECO:0000256" key="1">
    <source>
        <dbReference type="SAM" id="MobiDB-lite"/>
    </source>
</evidence>
<evidence type="ECO:0000313" key="3">
    <source>
        <dbReference type="Proteomes" id="UP001295444"/>
    </source>
</evidence>
<accession>A0AAD1RTS8</accession>
<reference evidence="2" key="1">
    <citation type="submission" date="2022-03" db="EMBL/GenBank/DDBJ databases">
        <authorList>
            <person name="Alioto T."/>
            <person name="Alioto T."/>
            <person name="Gomez Garrido J."/>
        </authorList>
    </citation>
    <scope>NUCLEOTIDE SEQUENCE</scope>
</reference>
<feature type="compositionally biased region" description="Basic and acidic residues" evidence="1">
    <location>
        <begin position="68"/>
        <end position="77"/>
    </location>
</feature>
<sequence>MEKANISEEYGGCDGDCSHSELEDLHDTNFVKEENTTQLDEGSFRDESLSAVGSSQAYTANEEELEDKENGMEDRYLSDTQSSSYSAARELAYCHAWDRGDHDESSDEDCPEGPPTVPCDEYYYNLFHFYDWKCAERHSADMIFLRRISCSCCLLRGHCETCLVNNDGIYI</sequence>
<organism evidence="2 3">
    <name type="scientific">Pelobates cultripes</name>
    <name type="common">Western spadefoot toad</name>
    <dbReference type="NCBI Taxonomy" id="61616"/>
    <lineage>
        <taxon>Eukaryota</taxon>
        <taxon>Metazoa</taxon>
        <taxon>Chordata</taxon>
        <taxon>Craniata</taxon>
        <taxon>Vertebrata</taxon>
        <taxon>Euteleostomi</taxon>
        <taxon>Amphibia</taxon>
        <taxon>Batrachia</taxon>
        <taxon>Anura</taxon>
        <taxon>Pelobatoidea</taxon>
        <taxon>Pelobatidae</taxon>
        <taxon>Pelobates</taxon>
    </lineage>
</organism>
<keyword evidence="3" id="KW-1185">Reference proteome</keyword>
<gene>
    <name evidence="2" type="ORF">PECUL_23A034369</name>
</gene>
<dbReference type="AlphaFoldDB" id="A0AAD1RTS8"/>